<dbReference type="EMBL" id="FTNV01000004">
    <property type="protein sequence ID" value="SIS25768.1"/>
    <property type="molecule type" value="Genomic_DNA"/>
</dbReference>
<protein>
    <submittedName>
        <fullName evidence="1">Uncharacterized protein</fullName>
    </submittedName>
</protein>
<evidence type="ECO:0000313" key="2">
    <source>
        <dbReference type="Proteomes" id="UP000186019"/>
    </source>
</evidence>
<proteinExistence type="predicted"/>
<organism evidence="1 2">
    <name type="scientific">Roseovarius nanhaiticus</name>
    <dbReference type="NCBI Taxonomy" id="573024"/>
    <lineage>
        <taxon>Bacteria</taxon>
        <taxon>Pseudomonadati</taxon>
        <taxon>Pseudomonadota</taxon>
        <taxon>Alphaproteobacteria</taxon>
        <taxon>Rhodobacterales</taxon>
        <taxon>Roseobacteraceae</taxon>
        <taxon>Roseovarius</taxon>
    </lineage>
</organism>
<name>A0A1N7HM46_9RHOB</name>
<sequence>MRLRLVGPDAANTATCHCQATLPGADLVAVASSCEGARLLIAAQTYRMMASIIRRGGRVGAGPDFAAQQRDVATTIRNDFLSRGLR</sequence>
<gene>
    <name evidence="1" type="ORF">SAMN05421666_3374</name>
</gene>
<evidence type="ECO:0000313" key="1">
    <source>
        <dbReference type="EMBL" id="SIS25768.1"/>
    </source>
</evidence>
<dbReference type="AlphaFoldDB" id="A0A1N7HM46"/>
<keyword evidence="2" id="KW-1185">Reference proteome</keyword>
<reference evidence="1 2" key="1">
    <citation type="submission" date="2017-01" db="EMBL/GenBank/DDBJ databases">
        <authorList>
            <person name="Mah S.A."/>
            <person name="Swanson W.J."/>
            <person name="Moy G.W."/>
            <person name="Vacquier V.D."/>
        </authorList>
    </citation>
    <scope>NUCLEOTIDE SEQUENCE [LARGE SCALE GENOMIC DNA]</scope>
    <source>
        <strain evidence="1 2">DSM 29590</strain>
    </source>
</reference>
<dbReference type="Proteomes" id="UP000186019">
    <property type="component" value="Unassembled WGS sequence"/>
</dbReference>
<accession>A0A1N7HM46</accession>